<dbReference type="SUPFAM" id="SSF55920">
    <property type="entry name" value="Creatinase/aminopeptidase"/>
    <property type="match status" value="1"/>
</dbReference>
<dbReference type="GO" id="GO:0031491">
    <property type="term" value="F:nucleosome binding"/>
    <property type="evidence" value="ECO:0007669"/>
    <property type="project" value="TreeGrafter"/>
</dbReference>
<dbReference type="InterPro" id="IPR029149">
    <property type="entry name" value="Creatin/AminoP/Spt16_N"/>
</dbReference>
<dbReference type="GO" id="GO:0035101">
    <property type="term" value="C:FACT complex"/>
    <property type="evidence" value="ECO:0007669"/>
    <property type="project" value="UniProtKB-UniRule"/>
</dbReference>
<dbReference type="SMART" id="SM01286">
    <property type="entry name" value="SPT16"/>
    <property type="match status" value="1"/>
</dbReference>
<dbReference type="Pfam" id="PF08644">
    <property type="entry name" value="SPT16"/>
    <property type="match status" value="1"/>
</dbReference>
<feature type="compositionally biased region" description="Acidic residues" evidence="12">
    <location>
        <begin position="961"/>
        <end position="973"/>
    </location>
</feature>
<feature type="domain" description="FACT complex subunit SPT16 N-terminal lobe" evidence="13">
    <location>
        <begin position="3"/>
        <end position="148"/>
    </location>
</feature>
<dbReference type="InterPro" id="IPR013953">
    <property type="entry name" value="FACT_SPT16_M"/>
</dbReference>
<dbReference type="GO" id="GO:0006260">
    <property type="term" value="P:DNA replication"/>
    <property type="evidence" value="ECO:0007669"/>
    <property type="project" value="UniProtKB-KW"/>
</dbReference>
<gene>
    <name evidence="16" type="primary">SPT16</name>
    <name evidence="16" type="ORF">HK099_007520</name>
</gene>
<evidence type="ECO:0000256" key="6">
    <source>
        <dbReference type="ARBA" id="ARBA00023054"/>
    </source>
</evidence>
<name>A0AAD5TWC2_9FUNG</name>
<evidence type="ECO:0000256" key="9">
    <source>
        <dbReference type="ARBA" id="ARBA00023242"/>
    </source>
</evidence>
<evidence type="ECO:0000256" key="3">
    <source>
        <dbReference type="ARBA" id="ARBA00022705"/>
    </source>
</evidence>
<evidence type="ECO:0000256" key="2">
    <source>
        <dbReference type="ARBA" id="ARBA00022454"/>
    </source>
</evidence>
<dbReference type="GO" id="GO:0006281">
    <property type="term" value="P:DNA repair"/>
    <property type="evidence" value="ECO:0007669"/>
    <property type="project" value="UniProtKB-UniRule"/>
</dbReference>
<dbReference type="EMBL" id="JADGJW010000735">
    <property type="protein sequence ID" value="KAJ3213204.1"/>
    <property type="molecule type" value="Genomic_DNA"/>
</dbReference>
<dbReference type="Gene3D" id="3.90.230.10">
    <property type="entry name" value="Creatinase/methionine aminopeptidase superfamily"/>
    <property type="match status" value="1"/>
</dbReference>
<dbReference type="Proteomes" id="UP001211065">
    <property type="component" value="Unassembled WGS sequence"/>
</dbReference>
<dbReference type="GO" id="GO:0010468">
    <property type="term" value="P:regulation of gene expression"/>
    <property type="evidence" value="ECO:0007669"/>
    <property type="project" value="UniProtKB-ARBA"/>
</dbReference>
<evidence type="ECO:0000256" key="11">
    <source>
        <dbReference type="SAM" id="Coils"/>
    </source>
</evidence>
<dbReference type="InterPro" id="IPR036005">
    <property type="entry name" value="Creatinase/aminopeptidase-like"/>
</dbReference>
<dbReference type="InterPro" id="IPR000994">
    <property type="entry name" value="Pept_M24"/>
</dbReference>
<keyword evidence="6 11" id="KW-0175">Coiled coil</keyword>
<comment type="function">
    <text evidence="10">Component of the FACT complex, a general chromatin factor that acts to reorganize nucleosomes. The FACT complex is involved in multiple processes that require DNA as a template such as mRNA elongation, DNA replication and DNA repair. During transcription elongation the FACT complex acts as a histone chaperone that both destabilizes and restores nucleosomal structure. It facilitates the passage of RNA polymerase II and transcription by promoting the dissociation of one histone H2A-H2B dimer from the nucleosome, then subsequently promotes the reestablishment of the nucleosome following the passage of RNA polymerase II.</text>
</comment>
<sequence>MPYQDDTVKDFNEASSILIPVGTIEDDALYSKSTTIQMWLFGYELPDTLTLITKDKVTFVSSQKKGAILEQLIKEGSSLQIQVLKRSKDETENKAIFKQVLELMNATDSKNVGIFPKDKFNGKFITEWTNAREEYETKFKDVDVSVGVANVLAVKDEDELKLIKSACRLSTQVMSKSFISDLEAILDEDKKIKHDEFADTLEKVLQEKYRKQLKISNEIDLESAELCYPPIIQSGGEYDLKASAESNSKFLHAGVIICSLGVKYKSYCSNIARTFLVDPEKQKEKNYKFLQEVSEYVFSCLKDGTTCKEVYLKALGYIEKKRPELKDKFVKNIGFGMGIEFREAAYLLGPKNNRELRDGMIFSVSIGFQNLEVPEATDEKMKNYSLLLIDTVKITDDKCVVLTSDVTKETIYIFKDPEAEVADNEKKEEKKAEPPTRKTAILPSKLRGEEKPVSNELQRKNHQKELAALRNEEGKKRFSAIGEKSGSDEKQVFKKFESYKKESQIPNETRDLRVLVDRRNFSVILPIYDLAVPFHVSTLKNVSKTDDKDFTYLRFNFITPGQSFGKKVETVVRKSLNPFQDPNATFVRALTFKSSDAHRFAEIFREINELKKEMQKKEVERLEMSDLVQQDKLIEIRGKRPFRLIDVYCRPVLEGKKFPGELEIHSNGLRYMNQVRNDQRIDILFSNIKHLFLQPCNHELLIILHIHLKNPIMIGKKKTRDIQFYREVQDANFDETGNRKRRYNYGDEDELQAEQEERKRRSMLNREFKDFAAKITEASRNIIEVDVPFRDLAFSGVPHRQLVLMQPTTDCLVHLTEPPFVVITLADIEIVHLERVQFGLKNFDMVVVFKDFSKPVFHINTIPTTSLDAVKEWLDNVDVAFTEGPVNLNWIQIMKTINEDPAGFFAEEGWGFLQLHSDGETDESDSASEFEASGSDFGSEHSSDYSGSGSGSGSNFGSDDSGSEEGSGEDWDELERKAEKSDQKKRAMDGEDSEEDNRKKKIRR</sequence>
<dbReference type="AlphaFoldDB" id="A0AAD5TWC2"/>
<feature type="domain" description="FACT complex subunit SPT16 middle" evidence="14">
    <location>
        <begin position="514"/>
        <end position="671"/>
    </location>
</feature>
<evidence type="ECO:0000256" key="7">
    <source>
        <dbReference type="ARBA" id="ARBA00023163"/>
    </source>
</evidence>
<accession>A0AAD5TWC2</accession>
<evidence type="ECO:0000259" key="14">
    <source>
        <dbReference type="SMART" id="SM01286"/>
    </source>
</evidence>
<dbReference type="InterPro" id="IPR029148">
    <property type="entry name" value="FACT-SPT16_Nlobe"/>
</dbReference>
<dbReference type="SMART" id="SM01285">
    <property type="entry name" value="FACT-Spt16_Nlob"/>
    <property type="match status" value="1"/>
</dbReference>
<keyword evidence="9 10" id="KW-0539">Nucleus</keyword>
<dbReference type="Gene3D" id="2.30.29.210">
    <property type="entry name" value="FACT complex subunit Spt16p/Cdc68p"/>
    <property type="match status" value="1"/>
</dbReference>
<evidence type="ECO:0000256" key="8">
    <source>
        <dbReference type="ARBA" id="ARBA00023204"/>
    </source>
</evidence>
<evidence type="ECO:0000256" key="10">
    <source>
        <dbReference type="RuleBase" id="RU367052"/>
    </source>
</evidence>
<keyword evidence="8 10" id="KW-0234">DNA repair</keyword>
<dbReference type="Pfam" id="PF24824">
    <property type="entry name" value="PH_SPT16"/>
    <property type="match status" value="1"/>
</dbReference>
<comment type="similarity">
    <text evidence="1 10">Belongs to the peptidase M24 family. SPT16 subfamily.</text>
</comment>
<dbReference type="FunFam" id="2.30.29.210:FF:000001">
    <property type="entry name" value="FACT complex subunit spt16"/>
    <property type="match status" value="1"/>
</dbReference>
<dbReference type="Gene3D" id="2.30.29.30">
    <property type="entry name" value="Pleckstrin-homology domain (PH domain)/Phosphotyrosine-binding domain (PTB)"/>
    <property type="match status" value="1"/>
</dbReference>
<dbReference type="FunFam" id="3.90.230.10:FF:000005">
    <property type="entry name" value="FACT complex subunit spt16"/>
    <property type="match status" value="1"/>
</dbReference>
<evidence type="ECO:0000256" key="12">
    <source>
        <dbReference type="SAM" id="MobiDB-lite"/>
    </source>
</evidence>
<keyword evidence="7 10" id="KW-0804">Transcription</keyword>
<comment type="subunit">
    <text evidence="10">Component of the FACT complex.</text>
</comment>
<evidence type="ECO:0000256" key="1">
    <source>
        <dbReference type="ARBA" id="ARBA00010779"/>
    </source>
</evidence>
<dbReference type="Pfam" id="PF08512">
    <property type="entry name" value="Rttp106-like_middle"/>
    <property type="match status" value="1"/>
</dbReference>
<keyword evidence="3 10" id="KW-0235">DNA replication</keyword>
<dbReference type="InterPro" id="IPR048969">
    <property type="entry name" value="FACT_SPT16_C"/>
</dbReference>
<proteinExistence type="inferred from homology"/>
<keyword evidence="5 10" id="KW-0805">Transcription regulation</keyword>
<dbReference type="SMART" id="SM01287">
    <property type="entry name" value="Rtt106"/>
    <property type="match status" value="1"/>
</dbReference>
<protein>
    <recommendedName>
        <fullName evidence="10">FACT complex subunit</fullName>
    </recommendedName>
</protein>
<feature type="region of interest" description="Disordered" evidence="12">
    <location>
        <begin position="916"/>
        <end position="1004"/>
    </location>
</feature>
<evidence type="ECO:0000259" key="15">
    <source>
        <dbReference type="SMART" id="SM01287"/>
    </source>
</evidence>
<evidence type="ECO:0000313" key="17">
    <source>
        <dbReference type="Proteomes" id="UP001211065"/>
    </source>
</evidence>
<dbReference type="CDD" id="cd01091">
    <property type="entry name" value="CDC68-like"/>
    <property type="match status" value="1"/>
</dbReference>
<keyword evidence="4 10" id="KW-0227">DNA damage</keyword>
<feature type="coiled-coil region" evidence="11">
    <location>
        <begin position="600"/>
        <end position="627"/>
    </location>
</feature>
<dbReference type="Gene3D" id="3.40.350.10">
    <property type="entry name" value="Creatinase/prolidase N-terminal domain"/>
    <property type="match status" value="1"/>
</dbReference>
<dbReference type="PANTHER" id="PTHR13980">
    <property type="entry name" value="CDC68 RELATED"/>
    <property type="match status" value="1"/>
</dbReference>
<dbReference type="Pfam" id="PF21091">
    <property type="entry name" value="SPT16_C"/>
    <property type="match status" value="1"/>
</dbReference>
<evidence type="ECO:0000256" key="4">
    <source>
        <dbReference type="ARBA" id="ARBA00022763"/>
    </source>
</evidence>
<dbReference type="Pfam" id="PF00557">
    <property type="entry name" value="Peptidase_M24"/>
    <property type="match status" value="1"/>
</dbReference>
<organism evidence="16 17">
    <name type="scientific">Clydaea vesicula</name>
    <dbReference type="NCBI Taxonomy" id="447962"/>
    <lineage>
        <taxon>Eukaryota</taxon>
        <taxon>Fungi</taxon>
        <taxon>Fungi incertae sedis</taxon>
        <taxon>Chytridiomycota</taxon>
        <taxon>Chytridiomycota incertae sedis</taxon>
        <taxon>Chytridiomycetes</taxon>
        <taxon>Lobulomycetales</taxon>
        <taxon>Lobulomycetaceae</taxon>
        <taxon>Clydaea</taxon>
    </lineage>
</organism>
<evidence type="ECO:0000259" key="13">
    <source>
        <dbReference type="SMART" id="SM01285"/>
    </source>
</evidence>
<dbReference type="GO" id="GO:0006368">
    <property type="term" value="P:transcription elongation by RNA polymerase II"/>
    <property type="evidence" value="ECO:0007669"/>
    <property type="project" value="TreeGrafter"/>
</dbReference>
<dbReference type="FunFam" id="2.30.29.30:FF:000017">
    <property type="entry name" value="FACT complex subunit SPT16"/>
    <property type="match status" value="1"/>
</dbReference>
<dbReference type="Gene3D" id="2.30.29.150">
    <property type="match status" value="1"/>
</dbReference>
<evidence type="ECO:0000313" key="16">
    <source>
        <dbReference type="EMBL" id="KAJ3213204.1"/>
    </source>
</evidence>
<dbReference type="InterPro" id="IPR056595">
    <property type="entry name" value="Fact-SPT16_PH"/>
</dbReference>
<evidence type="ECO:0000256" key="5">
    <source>
        <dbReference type="ARBA" id="ARBA00023015"/>
    </source>
</evidence>
<dbReference type="InterPro" id="IPR033825">
    <property type="entry name" value="Spt16_M24"/>
</dbReference>
<comment type="caution">
    <text evidence="16">The sequence shown here is derived from an EMBL/GenBank/DDBJ whole genome shotgun (WGS) entry which is preliminary data.</text>
</comment>
<keyword evidence="17" id="KW-1185">Reference proteome</keyword>
<dbReference type="InterPro" id="IPR011993">
    <property type="entry name" value="PH-like_dom_sf"/>
</dbReference>
<reference evidence="16" key="1">
    <citation type="submission" date="2020-05" db="EMBL/GenBank/DDBJ databases">
        <title>Phylogenomic resolution of chytrid fungi.</title>
        <authorList>
            <person name="Stajich J.E."/>
            <person name="Amses K."/>
            <person name="Simmons R."/>
            <person name="Seto K."/>
            <person name="Myers J."/>
            <person name="Bonds A."/>
            <person name="Quandt C.A."/>
            <person name="Barry K."/>
            <person name="Liu P."/>
            <person name="Grigoriev I."/>
            <person name="Longcore J.E."/>
            <person name="James T.Y."/>
        </authorList>
    </citation>
    <scope>NUCLEOTIDE SEQUENCE</scope>
    <source>
        <strain evidence="16">JEL0476</strain>
    </source>
</reference>
<dbReference type="PANTHER" id="PTHR13980:SF15">
    <property type="entry name" value="FACT COMPLEX SUBUNIT SPT16"/>
    <property type="match status" value="1"/>
</dbReference>
<feature type="domain" description="Histone chaperone RTT106/FACT complex subunit SPT16-like middle" evidence="15">
    <location>
        <begin position="794"/>
        <end position="884"/>
    </location>
</feature>
<dbReference type="InterPro" id="IPR040258">
    <property type="entry name" value="Spt16"/>
</dbReference>
<keyword evidence="2 10" id="KW-0158">Chromosome</keyword>
<feature type="compositionally biased region" description="Basic and acidic residues" evidence="12">
    <location>
        <begin position="974"/>
        <end position="989"/>
    </location>
</feature>
<dbReference type="Pfam" id="PF14826">
    <property type="entry name" value="FACT-Spt16_Nlob"/>
    <property type="match status" value="1"/>
</dbReference>
<comment type="subcellular location">
    <subcellularLocation>
        <location evidence="10">Nucleus</location>
    </subcellularLocation>
    <subcellularLocation>
        <location evidence="10">Chromosome</location>
    </subcellularLocation>
</comment>
<dbReference type="InterPro" id="IPR013719">
    <property type="entry name" value="RTT106/SPT16-like_middle_dom"/>
</dbReference>